<gene>
    <name evidence="2" type="ORF">NOR_01506</name>
</gene>
<reference evidence="2 3" key="1">
    <citation type="journal article" date="2016" name="Genome Biol. Evol.">
        <title>Divergent and convergent evolution of fungal pathogenicity.</title>
        <authorList>
            <person name="Shang Y."/>
            <person name="Xiao G."/>
            <person name="Zheng P."/>
            <person name="Cen K."/>
            <person name="Zhan S."/>
            <person name="Wang C."/>
        </authorList>
    </citation>
    <scope>NUCLEOTIDE SEQUENCE [LARGE SCALE GENOMIC DNA]</scope>
    <source>
        <strain evidence="2 3">RCEF 4871</strain>
    </source>
</reference>
<keyword evidence="3" id="KW-1185">Reference proteome</keyword>
<proteinExistence type="predicted"/>
<evidence type="ECO:0000313" key="3">
    <source>
        <dbReference type="Proteomes" id="UP000243498"/>
    </source>
</evidence>
<dbReference type="AlphaFoldDB" id="A0A167IYC9"/>
<dbReference type="STRING" id="1081105.A0A167IYC9"/>
<accession>A0A167IYC9</accession>
<name>A0A167IYC9_METRR</name>
<dbReference type="OrthoDB" id="2117453at2759"/>
<evidence type="ECO:0008006" key="4">
    <source>
        <dbReference type="Google" id="ProtNLM"/>
    </source>
</evidence>
<dbReference type="Proteomes" id="UP000243498">
    <property type="component" value="Unassembled WGS sequence"/>
</dbReference>
<feature type="transmembrane region" description="Helical" evidence="1">
    <location>
        <begin position="88"/>
        <end position="114"/>
    </location>
</feature>
<feature type="transmembrane region" description="Helical" evidence="1">
    <location>
        <begin position="121"/>
        <end position="142"/>
    </location>
</feature>
<feature type="transmembrane region" description="Helical" evidence="1">
    <location>
        <begin position="50"/>
        <end position="68"/>
    </location>
</feature>
<dbReference type="OMA" id="GNTVWSI"/>
<dbReference type="EMBL" id="AZHC01000003">
    <property type="protein sequence ID" value="OAA49583.1"/>
    <property type="molecule type" value="Genomic_DNA"/>
</dbReference>
<protein>
    <recommendedName>
        <fullName evidence="4">MARVEL domain-containing protein</fullName>
    </recommendedName>
</protein>
<evidence type="ECO:0000256" key="1">
    <source>
        <dbReference type="SAM" id="Phobius"/>
    </source>
</evidence>
<keyword evidence="1" id="KW-0472">Membrane</keyword>
<organism evidence="2 3">
    <name type="scientific">Metarhizium rileyi (strain RCEF 4871)</name>
    <name type="common">Nomuraea rileyi</name>
    <dbReference type="NCBI Taxonomy" id="1649241"/>
    <lineage>
        <taxon>Eukaryota</taxon>
        <taxon>Fungi</taxon>
        <taxon>Dikarya</taxon>
        <taxon>Ascomycota</taxon>
        <taxon>Pezizomycotina</taxon>
        <taxon>Sordariomycetes</taxon>
        <taxon>Hypocreomycetidae</taxon>
        <taxon>Hypocreales</taxon>
        <taxon>Clavicipitaceae</taxon>
        <taxon>Metarhizium</taxon>
    </lineage>
</organism>
<comment type="caution">
    <text evidence="2">The sequence shown here is derived from an EMBL/GenBank/DDBJ whole genome shotgun (WGS) entry which is preliminary data.</text>
</comment>
<feature type="transmembrane region" description="Helical" evidence="1">
    <location>
        <begin position="162"/>
        <end position="185"/>
    </location>
</feature>
<keyword evidence="1" id="KW-0812">Transmembrane</keyword>
<sequence>MPNRIGCSKTRMPIASYRQILQPPLFQGTQRAPGSTRQARRSGFYMPEGLNNGGVAFLAVLLFVQLGLTGYATSLGNGLELEEKTPPIWILFALGNTVWSIMALAFISITPLVLSYALHNLVALLLLAVTTIVWLGGSIAVASILGDLFENRKGLYMVSRPIVAFSFFIWVTFATLMSVEVVGLLKSAYRNGEQGMMELRELNQNERGSALR</sequence>
<dbReference type="PANTHER" id="PTHR37451">
    <property type="entry name" value="MARVEL DOMAIN"/>
    <property type="match status" value="1"/>
</dbReference>
<keyword evidence="1" id="KW-1133">Transmembrane helix</keyword>
<dbReference type="PANTHER" id="PTHR37451:SF1">
    <property type="entry name" value="MARVEL DOMAIN-CONTAINING PROTEIN"/>
    <property type="match status" value="1"/>
</dbReference>
<evidence type="ECO:0000313" key="2">
    <source>
        <dbReference type="EMBL" id="OAA49583.1"/>
    </source>
</evidence>